<gene>
    <name evidence="1" type="ORF">SpAn4DRAFT_4324</name>
</gene>
<sequence>MKVFAKKLSAGFAFNKCKTVTWGYGGALSLQLIRVLSCL</sequence>
<keyword evidence="2" id="KW-1185">Reference proteome</keyword>
<name>A0A0U1L688_9FIRM</name>
<protein>
    <submittedName>
        <fullName evidence="1">Uncharacterized protein</fullName>
    </submittedName>
</protein>
<dbReference type="Proteomes" id="UP000049855">
    <property type="component" value="Unassembled WGS sequence"/>
</dbReference>
<evidence type="ECO:0000313" key="2">
    <source>
        <dbReference type="Proteomes" id="UP000049855"/>
    </source>
</evidence>
<proteinExistence type="predicted"/>
<reference evidence="2" key="1">
    <citation type="submission" date="2015-03" db="EMBL/GenBank/DDBJ databases">
        <authorList>
            <person name="Nijsse Bart"/>
        </authorList>
    </citation>
    <scope>NUCLEOTIDE SEQUENCE [LARGE SCALE GENOMIC DNA]</scope>
</reference>
<evidence type="ECO:0000313" key="1">
    <source>
        <dbReference type="EMBL" id="CQR75218.1"/>
    </source>
</evidence>
<organism evidence="1 2">
    <name type="scientific">Sporomusa ovata</name>
    <dbReference type="NCBI Taxonomy" id="2378"/>
    <lineage>
        <taxon>Bacteria</taxon>
        <taxon>Bacillati</taxon>
        <taxon>Bacillota</taxon>
        <taxon>Negativicutes</taxon>
        <taxon>Selenomonadales</taxon>
        <taxon>Sporomusaceae</taxon>
        <taxon>Sporomusa</taxon>
    </lineage>
</organism>
<accession>A0A0U1L688</accession>
<dbReference type="EMBL" id="CTRP01000016">
    <property type="protein sequence ID" value="CQR75218.1"/>
    <property type="molecule type" value="Genomic_DNA"/>
</dbReference>
<dbReference type="AlphaFoldDB" id="A0A0U1L688"/>